<reference evidence="3 5" key="2">
    <citation type="submission" date="2016-11" db="EMBL/GenBank/DDBJ databases">
        <title>Whole genomes of Flavobacteriaceae.</title>
        <authorList>
            <person name="Stine C."/>
            <person name="Li C."/>
            <person name="Tadesse D."/>
        </authorList>
    </citation>
    <scope>NUCLEOTIDE SEQUENCE [LARGE SCALE GENOMIC DNA]</scope>
    <source>
        <strain evidence="3 5">ATCC 29551</strain>
    </source>
</reference>
<dbReference type="AlphaFoldDB" id="A0A086AAN2"/>
<dbReference type="Proteomes" id="UP000028712">
    <property type="component" value="Unassembled WGS sequence"/>
</dbReference>
<dbReference type="STRING" id="991.IW20_16815"/>
<evidence type="ECO:0000256" key="1">
    <source>
        <dbReference type="SAM" id="SignalP"/>
    </source>
</evidence>
<evidence type="ECO:0000313" key="3">
    <source>
        <dbReference type="EMBL" id="OXA97784.1"/>
    </source>
</evidence>
<feature type="signal peptide" evidence="1">
    <location>
        <begin position="1"/>
        <end position="22"/>
    </location>
</feature>
<dbReference type="eggNOG" id="COG0497">
    <property type="taxonomic scope" value="Bacteria"/>
</dbReference>
<gene>
    <name evidence="3" type="ORF">B0A62_02690</name>
    <name evidence="2" type="ORF">IW20_16815</name>
</gene>
<dbReference type="OrthoDB" id="673795at2"/>
<evidence type="ECO:0000313" key="5">
    <source>
        <dbReference type="Proteomes" id="UP000198424"/>
    </source>
</evidence>
<name>A0A086AAN2_FLAHY</name>
<feature type="chain" id="PRO_5001802412" description="TerB family tellurite resistance protein" evidence="1">
    <location>
        <begin position="23"/>
        <end position="209"/>
    </location>
</feature>
<comment type="caution">
    <text evidence="2">The sequence shown here is derived from an EMBL/GenBank/DDBJ whole genome shotgun (WGS) entry which is preliminary data.</text>
</comment>
<keyword evidence="5" id="KW-1185">Reference proteome</keyword>
<sequence length="209" mass="24009">MKKIFLLLLFAAVAIGNLYAQASQQKVMFQQIAALKMYIGYAQKGYSVAKKGLNAIGDFKRGEFNLHADYFTSLAHVNPKIKKYTRVAEIIALQVKILKGYNRIYEQVQQDDLFHGDEVDYIKRVFERLIENCDDNMDDLLTIITDGDLEMKDDERIKRIDGIYQNMLENLSFCEGFSNQTRVLTISRMKELNDVKTSRSLGGFKTVLP</sequence>
<reference evidence="2 4" key="1">
    <citation type="submission" date="2014-07" db="EMBL/GenBank/DDBJ databases">
        <title>Genome of Flavobacterium hydatis DSM 2063.</title>
        <authorList>
            <person name="Pipes S.E."/>
            <person name="Stropko S.J."/>
            <person name="Newman J.D."/>
        </authorList>
    </citation>
    <scope>NUCLEOTIDE SEQUENCE [LARGE SCALE GENOMIC DNA]</scope>
    <source>
        <strain evidence="2 4">DSM 2063</strain>
    </source>
</reference>
<evidence type="ECO:0008006" key="6">
    <source>
        <dbReference type="Google" id="ProtNLM"/>
    </source>
</evidence>
<dbReference type="EMBL" id="JPRM01000027">
    <property type="protein sequence ID" value="KFF13746.1"/>
    <property type="molecule type" value="Genomic_DNA"/>
</dbReference>
<accession>A0A086AAN2</accession>
<evidence type="ECO:0000313" key="2">
    <source>
        <dbReference type="EMBL" id="KFF13746.1"/>
    </source>
</evidence>
<evidence type="ECO:0000313" key="4">
    <source>
        <dbReference type="Proteomes" id="UP000028712"/>
    </source>
</evidence>
<dbReference type="Proteomes" id="UP000198424">
    <property type="component" value="Unassembled WGS sequence"/>
</dbReference>
<keyword evidence="1" id="KW-0732">Signal</keyword>
<dbReference type="RefSeq" id="WP_035624662.1">
    <property type="nucleotide sequence ID" value="NZ_JBEWQG010000007.1"/>
</dbReference>
<organism evidence="2 4">
    <name type="scientific">Flavobacterium hydatis</name>
    <name type="common">Cytophaga aquatilis</name>
    <dbReference type="NCBI Taxonomy" id="991"/>
    <lineage>
        <taxon>Bacteria</taxon>
        <taxon>Pseudomonadati</taxon>
        <taxon>Bacteroidota</taxon>
        <taxon>Flavobacteriia</taxon>
        <taxon>Flavobacteriales</taxon>
        <taxon>Flavobacteriaceae</taxon>
        <taxon>Flavobacterium</taxon>
    </lineage>
</organism>
<dbReference type="EMBL" id="MUGY01000002">
    <property type="protein sequence ID" value="OXA97784.1"/>
    <property type="molecule type" value="Genomic_DNA"/>
</dbReference>
<protein>
    <recommendedName>
        <fullName evidence="6">TerB family tellurite resistance protein</fullName>
    </recommendedName>
</protein>
<proteinExistence type="predicted"/>